<dbReference type="EMBL" id="JUFX02000124">
    <property type="protein sequence ID" value="KPH87296.1"/>
    <property type="molecule type" value="Genomic_DNA"/>
</dbReference>
<dbReference type="Proteomes" id="UP000031553">
    <property type="component" value="Unassembled WGS sequence"/>
</dbReference>
<name>A0A0N0MF77_9PROT</name>
<reference evidence="1 2" key="1">
    <citation type="submission" date="2015-07" db="EMBL/GenBank/DDBJ databases">
        <title>Draft Genome Sequence of Komagataeibacter intermedius Strain AF2, Isolated from Kombucha Tea.</title>
        <authorList>
            <person name="Santos R.A."/>
            <person name="Berretta A.A."/>
            <person name="Barud H.S."/>
            <person name="Ribeiro S.J."/>
            <person name="Gonzalez-Garcia L.N."/>
            <person name="Zucchi T.D."/>
            <person name="Goldman G.H."/>
            <person name="Riano-Pachon D.M."/>
        </authorList>
    </citation>
    <scope>NUCLEOTIDE SEQUENCE [LARGE SCALE GENOMIC DNA]</scope>
    <source>
        <strain evidence="1 2">AF2</strain>
    </source>
</reference>
<accession>A0A0N0MF77</accession>
<dbReference type="AlphaFoldDB" id="A0A0N0MF77"/>
<gene>
    <name evidence="1" type="ORF">GLUCOINTEAF2_0202133</name>
</gene>
<protein>
    <submittedName>
        <fullName evidence="1">Uncharacterized protein</fullName>
    </submittedName>
</protein>
<evidence type="ECO:0000313" key="1">
    <source>
        <dbReference type="EMBL" id="KPH87296.1"/>
    </source>
</evidence>
<proteinExistence type="predicted"/>
<organism evidence="1 2">
    <name type="scientific">Komagataeibacter intermedius AF2</name>
    <dbReference type="NCBI Taxonomy" id="1458464"/>
    <lineage>
        <taxon>Bacteria</taxon>
        <taxon>Pseudomonadati</taxon>
        <taxon>Pseudomonadota</taxon>
        <taxon>Alphaproteobacteria</taxon>
        <taxon>Acetobacterales</taxon>
        <taxon>Acetobacteraceae</taxon>
        <taxon>Komagataeibacter</taxon>
    </lineage>
</organism>
<comment type="caution">
    <text evidence="1">The sequence shown here is derived from an EMBL/GenBank/DDBJ whole genome shotgun (WGS) entry which is preliminary data.</text>
</comment>
<sequence length="81" mass="8916">MVLQQVFPNGHTPFHLNRGECLDPSAIRLAIDVCTKNNKFAVDVIYALLAEVDALNDRILSLAQDDRQYHLPCPVPEGSAG</sequence>
<evidence type="ECO:0000313" key="2">
    <source>
        <dbReference type="Proteomes" id="UP000031553"/>
    </source>
</evidence>